<organism evidence="7 8">
    <name type="scientific">Phyllosticta capitalensis</name>
    <dbReference type="NCBI Taxonomy" id="121624"/>
    <lineage>
        <taxon>Eukaryota</taxon>
        <taxon>Fungi</taxon>
        <taxon>Dikarya</taxon>
        <taxon>Ascomycota</taxon>
        <taxon>Pezizomycotina</taxon>
        <taxon>Dothideomycetes</taxon>
        <taxon>Dothideomycetes incertae sedis</taxon>
        <taxon>Botryosphaeriales</taxon>
        <taxon>Phyllostictaceae</taxon>
        <taxon>Phyllosticta</taxon>
    </lineage>
</organism>
<evidence type="ECO:0000313" key="8">
    <source>
        <dbReference type="Proteomes" id="UP001492380"/>
    </source>
</evidence>
<dbReference type="InterPro" id="IPR057683">
    <property type="entry name" value="DUF7923"/>
</dbReference>
<evidence type="ECO:0000256" key="1">
    <source>
        <dbReference type="ARBA" id="ARBA00022723"/>
    </source>
</evidence>
<gene>
    <name evidence="7" type="ORF">HDK90DRAFT_406357</name>
</gene>
<dbReference type="PANTHER" id="PTHR37543:SF1">
    <property type="entry name" value="CCCH ZINC FINGER DNA BINDING PROTEIN (AFU_ORTHOLOGUE AFUA_5G12760)"/>
    <property type="match status" value="1"/>
</dbReference>
<dbReference type="Pfam" id="PF25540">
    <property type="entry name" value="DUF7923"/>
    <property type="match status" value="1"/>
</dbReference>
<dbReference type="SMART" id="SM00356">
    <property type="entry name" value="ZnF_C3H1"/>
    <property type="match status" value="1"/>
</dbReference>
<comment type="caution">
    <text evidence="7">The sequence shown here is derived from an EMBL/GenBank/DDBJ whole genome shotgun (WGS) entry which is preliminary data.</text>
</comment>
<feature type="compositionally biased region" description="Polar residues" evidence="5">
    <location>
        <begin position="245"/>
        <end position="279"/>
    </location>
</feature>
<protein>
    <submittedName>
        <fullName evidence="7">C-x8-C-x5-C-x3-H type zinc finger protein</fullName>
    </submittedName>
</protein>
<dbReference type="InterPro" id="IPR036855">
    <property type="entry name" value="Znf_CCCH_sf"/>
</dbReference>
<evidence type="ECO:0000256" key="4">
    <source>
        <dbReference type="PROSITE-ProRule" id="PRU00723"/>
    </source>
</evidence>
<feature type="domain" description="C3H1-type" evidence="6">
    <location>
        <begin position="398"/>
        <end position="418"/>
    </location>
</feature>
<keyword evidence="8" id="KW-1185">Reference proteome</keyword>
<dbReference type="EMBL" id="JBBWRZ010000001">
    <property type="protein sequence ID" value="KAK8246311.1"/>
    <property type="molecule type" value="Genomic_DNA"/>
</dbReference>
<evidence type="ECO:0000313" key="7">
    <source>
        <dbReference type="EMBL" id="KAK8246311.1"/>
    </source>
</evidence>
<name>A0ABR1Z1Y1_9PEZI</name>
<proteinExistence type="predicted"/>
<reference evidence="7 8" key="1">
    <citation type="submission" date="2024-04" db="EMBL/GenBank/DDBJ databases">
        <title>Phyllosticta paracitricarpa is synonymous to the EU quarantine fungus P. citricarpa based on phylogenomic analyses.</title>
        <authorList>
            <consortium name="Lawrence Berkeley National Laboratory"/>
            <person name="Van Ingen-Buijs V.A."/>
            <person name="Van Westerhoven A.C."/>
            <person name="Haridas S."/>
            <person name="Skiadas P."/>
            <person name="Martin F."/>
            <person name="Groenewald J.Z."/>
            <person name="Crous P.W."/>
            <person name="Seidl M.F."/>
        </authorList>
    </citation>
    <scope>NUCLEOTIDE SEQUENCE [LARGE SCALE GENOMIC DNA]</scope>
    <source>
        <strain evidence="7 8">CBS 123374</strain>
    </source>
</reference>
<feature type="zinc finger region" description="C3H1-type" evidence="4">
    <location>
        <begin position="398"/>
        <end position="418"/>
    </location>
</feature>
<evidence type="ECO:0000256" key="5">
    <source>
        <dbReference type="SAM" id="MobiDB-lite"/>
    </source>
</evidence>
<keyword evidence="3 4" id="KW-0862">Zinc</keyword>
<dbReference type="PROSITE" id="PS50103">
    <property type="entry name" value="ZF_C3H1"/>
    <property type="match status" value="2"/>
</dbReference>
<dbReference type="PANTHER" id="PTHR37543">
    <property type="entry name" value="CCCH ZINC FINGER DNA BINDING PROTEIN (AFU_ORTHOLOGUE AFUA_5G12760)"/>
    <property type="match status" value="1"/>
</dbReference>
<dbReference type="Gene3D" id="3.30.1370.210">
    <property type="match status" value="1"/>
</dbReference>
<feature type="region of interest" description="Disordered" evidence="5">
    <location>
        <begin position="232"/>
        <end position="279"/>
    </location>
</feature>
<feature type="domain" description="C3H1-type" evidence="6">
    <location>
        <begin position="336"/>
        <end position="364"/>
    </location>
</feature>
<keyword evidence="1 4" id="KW-0479">Metal-binding</keyword>
<dbReference type="InterPro" id="IPR000571">
    <property type="entry name" value="Znf_CCCH"/>
</dbReference>
<evidence type="ECO:0000256" key="2">
    <source>
        <dbReference type="ARBA" id="ARBA00022771"/>
    </source>
</evidence>
<evidence type="ECO:0000256" key="3">
    <source>
        <dbReference type="ARBA" id="ARBA00022833"/>
    </source>
</evidence>
<keyword evidence="2 4" id="KW-0863">Zinc-finger</keyword>
<dbReference type="Pfam" id="PF25543">
    <property type="entry name" value="zf-CCCH_tandem"/>
    <property type="match status" value="1"/>
</dbReference>
<dbReference type="SUPFAM" id="SSF90229">
    <property type="entry name" value="CCCH zinc finger"/>
    <property type="match status" value="1"/>
</dbReference>
<evidence type="ECO:0000259" key="6">
    <source>
        <dbReference type="PROSITE" id="PS50103"/>
    </source>
</evidence>
<sequence length="432" mass="48555">MYNEKCSDFENEVQARRYWQTQVRNLDRTLAVTRQEADNNPFVLVLIDGDGAIFQDAFLKAGAAGGSDAAYKLLSEIRNHVLDVYEGAAGHWSIMVQIYANFEGLSRKLTSVGVLKNPSEFYAFTRAFTLNQPLFNMIDVGSGKERADHKIKEMMRLFITNVQCKHVLFGGCHDNGYIPNLEPYKHDAKMSKQLALLETTPAQPGFHALDLKIVKFDSVFRDEELPERIERVVTQPPPPPPQTLPIRQNSSPVSTTASPLQTITPLSSTRSETPSTNANASWATLSKAGVQGRTISIAPTKPPQRKFVYLNAYDQRLDEKLPKPDRMTVERFHARIAKQKICNEYHLKGTCSNGVACPYAHGEPLSATDKNMLRHKARSLQCVMSSDCRNPDCFMGHHCPFDDGCPRGDNCYFSHTHDMDRVCRTRAVVDVF</sequence>
<dbReference type="Proteomes" id="UP001492380">
    <property type="component" value="Unassembled WGS sequence"/>
</dbReference>
<accession>A0ABR1Z1Y1</accession>
<dbReference type="InterPro" id="IPR057654">
    <property type="entry name" value="Znf-CCCH_tandem"/>
</dbReference>
<feature type="zinc finger region" description="C3H1-type" evidence="4">
    <location>
        <begin position="336"/>
        <end position="364"/>
    </location>
</feature>
<dbReference type="Pfam" id="PF25542">
    <property type="entry name" value="zf-CCCH_12"/>
    <property type="match status" value="1"/>
</dbReference>